<dbReference type="EC" id="2.7.11.1" evidence="2"/>
<protein>
    <submittedName>
        <fullName evidence="2">Serine/threonine-protein kinase pkn1</fullName>
        <ecNumber evidence="2">2.7.11.1</ecNumber>
    </submittedName>
</protein>
<keyword evidence="2" id="KW-0808">Transferase</keyword>
<dbReference type="GO" id="GO:0004674">
    <property type="term" value="F:protein serine/threonine kinase activity"/>
    <property type="evidence" value="ECO:0007669"/>
    <property type="project" value="UniProtKB-EC"/>
</dbReference>
<reference evidence="2" key="1">
    <citation type="submission" date="2016-10" db="EMBL/GenBank/DDBJ databases">
        <title>Sequence of Gallionella enrichment culture.</title>
        <authorList>
            <person name="Poehlein A."/>
            <person name="Muehling M."/>
            <person name="Daniel R."/>
        </authorList>
    </citation>
    <scope>NUCLEOTIDE SEQUENCE</scope>
</reference>
<gene>
    <name evidence="2" type="primary">pkn1_15</name>
    <name evidence="2" type="ORF">GALL_364980</name>
</gene>
<evidence type="ECO:0000259" key="1">
    <source>
        <dbReference type="Pfam" id="PF03781"/>
    </source>
</evidence>
<dbReference type="InterPro" id="IPR042095">
    <property type="entry name" value="SUMF_sf"/>
</dbReference>
<dbReference type="PANTHER" id="PTHR23150:SF19">
    <property type="entry name" value="FORMYLGLYCINE-GENERATING ENZYME"/>
    <property type="match status" value="1"/>
</dbReference>
<dbReference type="GO" id="GO:0120147">
    <property type="term" value="F:formylglycine-generating oxidase activity"/>
    <property type="evidence" value="ECO:0007669"/>
    <property type="project" value="TreeGrafter"/>
</dbReference>
<dbReference type="InterPro" id="IPR005532">
    <property type="entry name" value="SUMF_dom"/>
</dbReference>
<dbReference type="InterPro" id="IPR016187">
    <property type="entry name" value="CTDL_fold"/>
</dbReference>
<dbReference type="SUPFAM" id="SSF56436">
    <property type="entry name" value="C-type lectin-like"/>
    <property type="match status" value="1"/>
</dbReference>
<dbReference type="PANTHER" id="PTHR23150">
    <property type="entry name" value="SULFATASE MODIFYING FACTOR 1, 2"/>
    <property type="match status" value="1"/>
</dbReference>
<keyword evidence="2" id="KW-0418">Kinase</keyword>
<sequence length="216" mass="24937">MKKYKLVFLICMHFYLALFLSQAEARVEQNNKVNIVPLMVRIPGKNYEIGKYEITQAQWQLIMGSNPSKFKKCGENCPVENVSWDDVQIYIHKLNAKSGLQYRLPTEQEWEYACFGGHKSNHCGGNNADAVGWYIHNSNNTTHPVGQKQGNGYGIYDMSGNVFEWVQGTYDNEHNWRVFRGGSWYFDASRMLAIFRNANFSTIRNDNLGFRIARSL</sequence>
<dbReference type="Pfam" id="PF03781">
    <property type="entry name" value="FGE-sulfatase"/>
    <property type="match status" value="1"/>
</dbReference>
<dbReference type="AlphaFoldDB" id="A0A1J5QW69"/>
<evidence type="ECO:0000313" key="2">
    <source>
        <dbReference type="EMBL" id="OIQ81723.1"/>
    </source>
</evidence>
<proteinExistence type="predicted"/>
<dbReference type="InterPro" id="IPR051043">
    <property type="entry name" value="Sulfatase_Mod_Factor_Kinase"/>
</dbReference>
<name>A0A1J5QW69_9ZZZZ</name>
<feature type="domain" description="Sulfatase-modifying factor enzyme-like" evidence="1">
    <location>
        <begin position="45"/>
        <end position="214"/>
    </location>
</feature>
<organism evidence="2">
    <name type="scientific">mine drainage metagenome</name>
    <dbReference type="NCBI Taxonomy" id="410659"/>
    <lineage>
        <taxon>unclassified sequences</taxon>
        <taxon>metagenomes</taxon>
        <taxon>ecological metagenomes</taxon>
    </lineage>
</organism>
<dbReference type="EMBL" id="MLJW01000889">
    <property type="protein sequence ID" value="OIQ81723.1"/>
    <property type="molecule type" value="Genomic_DNA"/>
</dbReference>
<comment type="caution">
    <text evidence="2">The sequence shown here is derived from an EMBL/GenBank/DDBJ whole genome shotgun (WGS) entry which is preliminary data.</text>
</comment>
<accession>A0A1J5QW69</accession>
<dbReference type="Gene3D" id="3.90.1580.10">
    <property type="entry name" value="paralog of FGE (formylglycine-generating enzyme)"/>
    <property type="match status" value="1"/>
</dbReference>